<dbReference type="RefSeq" id="WP_150045555.1">
    <property type="nucleotide sequence ID" value="NZ_OW485601.1"/>
</dbReference>
<evidence type="ECO:0000313" key="1">
    <source>
        <dbReference type="EMBL" id="KAA5608238.1"/>
    </source>
</evidence>
<evidence type="ECO:0000313" key="2">
    <source>
        <dbReference type="Proteomes" id="UP000325255"/>
    </source>
</evidence>
<proteinExistence type="predicted"/>
<name>A0A5M6IKY7_9PROT</name>
<organism evidence="1 2">
    <name type="scientific">Rhodovastum atsumiense</name>
    <dbReference type="NCBI Taxonomy" id="504468"/>
    <lineage>
        <taxon>Bacteria</taxon>
        <taxon>Pseudomonadati</taxon>
        <taxon>Pseudomonadota</taxon>
        <taxon>Alphaproteobacteria</taxon>
        <taxon>Acetobacterales</taxon>
        <taxon>Acetobacteraceae</taxon>
        <taxon>Rhodovastum</taxon>
    </lineage>
</organism>
<reference evidence="1 2" key="1">
    <citation type="submission" date="2019-09" db="EMBL/GenBank/DDBJ databases">
        <title>Genome sequence of Rhodovastum atsumiense, a diverse member of the Acetobacteraceae family of non-sulfur purple photosynthetic bacteria.</title>
        <authorList>
            <person name="Meyer T."/>
            <person name="Kyndt J."/>
        </authorList>
    </citation>
    <scope>NUCLEOTIDE SEQUENCE [LARGE SCALE GENOMIC DNA]</scope>
    <source>
        <strain evidence="1 2">DSM 21279</strain>
    </source>
</reference>
<sequence length="70" mass="8269">MSGNELSATAAPSLWHHLHCWIGWSRSARLLSLKDRPDLDRYCIVTRCEVCGRMRGLPWGSERWESWRER</sequence>
<accession>A0A5M6IKY7</accession>
<dbReference type="EMBL" id="VWPK01000095">
    <property type="protein sequence ID" value="KAA5608238.1"/>
    <property type="molecule type" value="Genomic_DNA"/>
</dbReference>
<keyword evidence="2" id="KW-1185">Reference proteome</keyword>
<dbReference type="Proteomes" id="UP000325255">
    <property type="component" value="Unassembled WGS sequence"/>
</dbReference>
<protein>
    <submittedName>
        <fullName evidence="1">Uncharacterized protein</fullName>
    </submittedName>
</protein>
<dbReference type="AlphaFoldDB" id="A0A5M6IKY7"/>
<comment type="caution">
    <text evidence="1">The sequence shown here is derived from an EMBL/GenBank/DDBJ whole genome shotgun (WGS) entry which is preliminary data.</text>
</comment>
<gene>
    <name evidence="1" type="ORF">F1189_30045</name>
</gene>